<keyword evidence="3" id="KW-1003">Cell membrane</keyword>
<feature type="transmembrane region" description="Helical" evidence="15">
    <location>
        <begin position="30"/>
        <end position="54"/>
    </location>
</feature>
<dbReference type="Pfam" id="PF01219">
    <property type="entry name" value="DAGK_prokar"/>
    <property type="match status" value="1"/>
</dbReference>
<dbReference type="Gene3D" id="1.10.287.3610">
    <property type="match status" value="1"/>
</dbReference>
<dbReference type="RefSeq" id="WP_379707800.1">
    <property type="nucleotide sequence ID" value="NZ_JBHSCZ010000001.1"/>
</dbReference>
<keyword evidence="9" id="KW-0067">ATP-binding</keyword>
<sequence length="121" mass="13131">MKKLFVSILFAIDGLRYAFTSEKNFKIELSVALIVICMGLLLSFSYAEWLIVLLNIGAVLSAEIFNTAIEKACDFVADSLHPLIKIIKDTAAGAVLVTGIIAAICGVLIFGKHIIILFQTV</sequence>
<evidence type="ECO:0000256" key="6">
    <source>
        <dbReference type="ARBA" id="ARBA00022692"/>
    </source>
</evidence>
<dbReference type="CDD" id="cd14265">
    <property type="entry name" value="UDPK_IM_like"/>
    <property type="match status" value="1"/>
</dbReference>
<keyword evidence="10 15" id="KW-1133">Transmembrane helix</keyword>
<keyword evidence="13" id="KW-0594">Phospholipid biosynthesis</keyword>
<proteinExistence type="inferred from homology"/>
<evidence type="ECO:0000313" key="16">
    <source>
        <dbReference type="EMBL" id="MFC4262414.1"/>
    </source>
</evidence>
<keyword evidence="14" id="KW-1208">Phospholipid metabolism</keyword>
<evidence type="ECO:0000256" key="15">
    <source>
        <dbReference type="SAM" id="Phobius"/>
    </source>
</evidence>
<dbReference type="InterPro" id="IPR033717">
    <property type="entry name" value="UDPK"/>
</dbReference>
<evidence type="ECO:0000256" key="10">
    <source>
        <dbReference type="ARBA" id="ARBA00022989"/>
    </source>
</evidence>
<evidence type="ECO:0000256" key="8">
    <source>
        <dbReference type="ARBA" id="ARBA00022777"/>
    </source>
</evidence>
<keyword evidence="6 15" id="KW-0812">Transmembrane</keyword>
<evidence type="ECO:0000256" key="11">
    <source>
        <dbReference type="ARBA" id="ARBA00023098"/>
    </source>
</evidence>
<organism evidence="16 17">
    <name type="scientific">Ferruginibacter yonginensis</name>
    <dbReference type="NCBI Taxonomy" id="1310416"/>
    <lineage>
        <taxon>Bacteria</taxon>
        <taxon>Pseudomonadati</taxon>
        <taxon>Bacteroidota</taxon>
        <taxon>Chitinophagia</taxon>
        <taxon>Chitinophagales</taxon>
        <taxon>Chitinophagaceae</taxon>
        <taxon>Ferruginibacter</taxon>
    </lineage>
</organism>
<gene>
    <name evidence="16" type="ORF">ACFOWM_05980</name>
</gene>
<reference evidence="17" key="1">
    <citation type="journal article" date="2019" name="Int. J. Syst. Evol. Microbiol.">
        <title>The Global Catalogue of Microorganisms (GCM) 10K type strain sequencing project: providing services to taxonomists for standard genome sequencing and annotation.</title>
        <authorList>
            <consortium name="The Broad Institute Genomics Platform"/>
            <consortium name="The Broad Institute Genome Sequencing Center for Infectious Disease"/>
            <person name="Wu L."/>
            <person name="Ma J."/>
        </authorList>
    </citation>
    <scope>NUCLEOTIDE SEQUENCE [LARGE SCALE GENOMIC DNA]</scope>
    <source>
        <strain evidence="17">CECT 8289</strain>
    </source>
</reference>
<dbReference type="PANTHER" id="PTHR34299:SF1">
    <property type="entry name" value="DIACYLGLYCEROL KINASE"/>
    <property type="match status" value="1"/>
</dbReference>
<evidence type="ECO:0000256" key="2">
    <source>
        <dbReference type="ARBA" id="ARBA00005967"/>
    </source>
</evidence>
<evidence type="ECO:0000256" key="3">
    <source>
        <dbReference type="ARBA" id="ARBA00022475"/>
    </source>
</evidence>
<keyword evidence="17" id="KW-1185">Reference proteome</keyword>
<evidence type="ECO:0000313" key="17">
    <source>
        <dbReference type="Proteomes" id="UP001595907"/>
    </source>
</evidence>
<keyword evidence="12 15" id="KW-0472">Membrane</keyword>
<dbReference type="EMBL" id="JBHSCZ010000001">
    <property type="protein sequence ID" value="MFC4262414.1"/>
    <property type="molecule type" value="Genomic_DNA"/>
</dbReference>
<comment type="similarity">
    <text evidence="2">Belongs to the bacterial diacylglycerol kinase family.</text>
</comment>
<keyword evidence="8 16" id="KW-0418">Kinase</keyword>
<protein>
    <submittedName>
        <fullName evidence="16">Diacylglycerol kinase family protein</fullName>
        <ecNumber evidence="16">2.7.1.-</ecNumber>
    </submittedName>
</protein>
<evidence type="ECO:0000256" key="12">
    <source>
        <dbReference type="ARBA" id="ARBA00023136"/>
    </source>
</evidence>
<dbReference type="Proteomes" id="UP001595907">
    <property type="component" value="Unassembled WGS sequence"/>
</dbReference>
<dbReference type="PANTHER" id="PTHR34299">
    <property type="entry name" value="DIACYLGLYCEROL KINASE"/>
    <property type="match status" value="1"/>
</dbReference>
<comment type="subcellular location">
    <subcellularLocation>
        <location evidence="1">Cell membrane</location>
        <topology evidence="1">Multi-pass membrane protein</topology>
    </subcellularLocation>
</comment>
<evidence type="ECO:0000256" key="7">
    <source>
        <dbReference type="ARBA" id="ARBA00022741"/>
    </source>
</evidence>
<keyword evidence="7" id="KW-0547">Nucleotide-binding</keyword>
<feature type="transmembrane region" description="Helical" evidence="15">
    <location>
        <begin position="94"/>
        <end position="118"/>
    </location>
</feature>
<keyword evidence="4" id="KW-0444">Lipid biosynthesis</keyword>
<keyword evidence="5 16" id="KW-0808">Transferase</keyword>
<evidence type="ECO:0000256" key="1">
    <source>
        <dbReference type="ARBA" id="ARBA00004651"/>
    </source>
</evidence>
<dbReference type="InterPro" id="IPR000829">
    <property type="entry name" value="DAGK"/>
</dbReference>
<accession>A0ABV8QTR4</accession>
<comment type="caution">
    <text evidence="16">The sequence shown here is derived from an EMBL/GenBank/DDBJ whole genome shotgun (WGS) entry which is preliminary data.</text>
</comment>
<dbReference type="EC" id="2.7.1.-" evidence="16"/>
<dbReference type="InterPro" id="IPR036945">
    <property type="entry name" value="DAGK_sf"/>
</dbReference>
<evidence type="ECO:0000256" key="13">
    <source>
        <dbReference type="ARBA" id="ARBA00023209"/>
    </source>
</evidence>
<name>A0ABV8QTR4_9BACT</name>
<evidence type="ECO:0000256" key="4">
    <source>
        <dbReference type="ARBA" id="ARBA00022516"/>
    </source>
</evidence>
<dbReference type="GO" id="GO:0016301">
    <property type="term" value="F:kinase activity"/>
    <property type="evidence" value="ECO:0007669"/>
    <property type="project" value="UniProtKB-KW"/>
</dbReference>
<keyword evidence="11" id="KW-0443">Lipid metabolism</keyword>
<evidence type="ECO:0000256" key="9">
    <source>
        <dbReference type="ARBA" id="ARBA00022840"/>
    </source>
</evidence>
<evidence type="ECO:0000256" key="14">
    <source>
        <dbReference type="ARBA" id="ARBA00023264"/>
    </source>
</evidence>
<evidence type="ECO:0000256" key="5">
    <source>
        <dbReference type="ARBA" id="ARBA00022679"/>
    </source>
</evidence>